<dbReference type="PROSITE" id="PS51257">
    <property type="entry name" value="PROKAR_LIPOPROTEIN"/>
    <property type="match status" value="1"/>
</dbReference>
<keyword evidence="11" id="KW-1185">Reference proteome</keyword>
<dbReference type="RefSeq" id="WP_114705909.1">
    <property type="nucleotide sequence ID" value="NZ_QDKL01000001.1"/>
</dbReference>
<reference evidence="11" key="1">
    <citation type="journal article" date="2019" name="Int. J. Syst. Evol. Microbiol.">
        <title>Halobacteriovorax valvorus sp. nov., a novel prokaryotic predator isolated from coastal seawater of China.</title>
        <authorList>
            <person name="Chen M.-X."/>
        </authorList>
    </citation>
    <scope>NUCLEOTIDE SEQUENCE [LARGE SCALE GENOMIC DNA]</scope>
    <source>
        <strain evidence="11">BL9</strain>
    </source>
</reference>
<dbReference type="Pfam" id="PF02107">
    <property type="entry name" value="FlgH"/>
    <property type="match status" value="1"/>
</dbReference>
<dbReference type="InterPro" id="IPR000527">
    <property type="entry name" value="Flag_Lring"/>
</dbReference>
<gene>
    <name evidence="10" type="ORF">DAY19_04130</name>
</gene>
<proteinExistence type="inferred from homology"/>
<feature type="compositionally biased region" description="Low complexity" evidence="8">
    <location>
        <begin position="163"/>
        <end position="174"/>
    </location>
</feature>
<evidence type="ECO:0000256" key="6">
    <source>
        <dbReference type="ARBA" id="ARBA00023136"/>
    </source>
</evidence>
<evidence type="ECO:0000256" key="1">
    <source>
        <dbReference type="ARBA" id="ARBA00002591"/>
    </source>
</evidence>
<dbReference type="EMBL" id="QDKL01000001">
    <property type="protein sequence ID" value="RZF22967.1"/>
    <property type="molecule type" value="Genomic_DNA"/>
</dbReference>
<name>A0ABY0IJ42_9BACT</name>
<evidence type="ECO:0008006" key="12">
    <source>
        <dbReference type="Google" id="ProtNLM"/>
    </source>
</evidence>
<feature type="chain" id="PRO_5045227282" description="Flagellar biosynthesis protein FlgH" evidence="9">
    <location>
        <begin position="18"/>
        <end position="252"/>
    </location>
</feature>
<dbReference type="Proteomes" id="UP000443582">
    <property type="component" value="Unassembled WGS sequence"/>
</dbReference>
<accession>A0ABY0IJ42</accession>
<evidence type="ECO:0000313" key="10">
    <source>
        <dbReference type="EMBL" id="RZF22967.1"/>
    </source>
</evidence>
<evidence type="ECO:0000256" key="4">
    <source>
        <dbReference type="ARBA" id="ARBA00006929"/>
    </source>
</evidence>
<evidence type="ECO:0000256" key="7">
    <source>
        <dbReference type="ARBA" id="ARBA00023143"/>
    </source>
</evidence>
<feature type="compositionally biased region" description="Basic and acidic residues" evidence="8">
    <location>
        <begin position="31"/>
        <end position="65"/>
    </location>
</feature>
<evidence type="ECO:0000256" key="2">
    <source>
        <dbReference type="ARBA" id="ARBA00004117"/>
    </source>
</evidence>
<feature type="compositionally biased region" description="Polar residues" evidence="8">
    <location>
        <begin position="66"/>
        <end position="87"/>
    </location>
</feature>
<sequence>MRLYLLLVFSLMTTSCANYISKMYTELDGPQRRQVEQQRRANADSKFDQYRRSRRSADAPQDRRSLTSTTRANVQPQVKRQYSKTVSPRVTASNFYDNRNDGSLWAGDGNENYLFTKNKWKRNGDIILVNVQTRLKNEITMELKRAFPPIPKLGATPNKEGEQQAGQQQAAAEGAGDDEDKSADSKIHDKISGVIVEEISRDHLLVRGQKNVLFKNRKHLIELQALISRKDINEDDTVNSTKFLESSVTVLR</sequence>
<feature type="region of interest" description="Disordered" evidence="8">
    <location>
        <begin position="150"/>
        <end position="187"/>
    </location>
</feature>
<feature type="signal peptide" evidence="9">
    <location>
        <begin position="1"/>
        <end position="17"/>
    </location>
</feature>
<comment type="subcellular location">
    <subcellularLocation>
        <location evidence="2">Bacterial flagellum basal body</location>
    </subcellularLocation>
    <subcellularLocation>
        <location evidence="3">Membrane</location>
    </subcellularLocation>
</comment>
<comment type="caution">
    <text evidence="10">The sequence shown here is derived from an EMBL/GenBank/DDBJ whole genome shotgun (WGS) entry which is preliminary data.</text>
</comment>
<comment type="similarity">
    <text evidence="4">Belongs to the FlgH family.</text>
</comment>
<evidence type="ECO:0000256" key="5">
    <source>
        <dbReference type="ARBA" id="ARBA00022729"/>
    </source>
</evidence>
<comment type="function">
    <text evidence="1">Assembles around the rod to form the L-ring and probably protects the motor/basal body from shearing forces during rotation.</text>
</comment>
<protein>
    <recommendedName>
        <fullName evidence="12">Flagellar biosynthesis protein FlgH</fullName>
    </recommendedName>
</protein>
<evidence type="ECO:0000256" key="8">
    <source>
        <dbReference type="SAM" id="MobiDB-lite"/>
    </source>
</evidence>
<evidence type="ECO:0000256" key="9">
    <source>
        <dbReference type="SAM" id="SignalP"/>
    </source>
</evidence>
<keyword evidence="7" id="KW-0975">Bacterial flagellum</keyword>
<evidence type="ECO:0000256" key="3">
    <source>
        <dbReference type="ARBA" id="ARBA00004370"/>
    </source>
</evidence>
<keyword evidence="5 9" id="KW-0732">Signal</keyword>
<organism evidence="10 11">
    <name type="scientific">Halobacteriovorax vibrionivorans</name>
    <dbReference type="NCBI Taxonomy" id="2152716"/>
    <lineage>
        <taxon>Bacteria</taxon>
        <taxon>Pseudomonadati</taxon>
        <taxon>Bdellovibrionota</taxon>
        <taxon>Bacteriovoracia</taxon>
        <taxon>Bacteriovoracales</taxon>
        <taxon>Halobacteriovoraceae</taxon>
        <taxon>Halobacteriovorax</taxon>
    </lineage>
</organism>
<evidence type="ECO:0000313" key="11">
    <source>
        <dbReference type="Proteomes" id="UP000443582"/>
    </source>
</evidence>
<keyword evidence="6" id="KW-0472">Membrane</keyword>
<feature type="region of interest" description="Disordered" evidence="8">
    <location>
        <begin position="31"/>
        <end position="87"/>
    </location>
</feature>